<name>A0A0C1QQC2_9RICK</name>
<dbReference type="Proteomes" id="UP000031258">
    <property type="component" value="Unassembled WGS sequence"/>
</dbReference>
<protein>
    <submittedName>
        <fullName evidence="1">Uncharacterized protein</fullName>
    </submittedName>
</protein>
<keyword evidence="2" id="KW-1185">Reference proteome</keyword>
<dbReference type="EMBL" id="JSWE01000036">
    <property type="protein sequence ID" value="KIE06088.1"/>
    <property type="molecule type" value="Genomic_DNA"/>
</dbReference>
<gene>
    <name evidence="1" type="ORF">NF27_BK00090</name>
</gene>
<accession>A0A0C1QQC2</accession>
<evidence type="ECO:0000313" key="2">
    <source>
        <dbReference type="Proteomes" id="UP000031258"/>
    </source>
</evidence>
<sequence length="124" mass="14607">MEKTLGEVSELAGAFEKNAGYITNEEEEKRVTFEQQIKNAYLEVKEIIHKLLDSESDIIYLKNLASMLIDFYNLPHLRIELENATAKWNINKYKDLHKYNEKSPCPRNTWVKVIEKEQGRFKSL</sequence>
<proteinExistence type="predicted"/>
<comment type="caution">
    <text evidence="1">The sequence shown here is derived from an EMBL/GenBank/DDBJ whole genome shotgun (WGS) entry which is preliminary data.</text>
</comment>
<dbReference type="RefSeq" id="WP_039454661.1">
    <property type="nucleotide sequence ID" value="NZ_JSWE01000036.1"/>
</dbReference>
<evidence type="ECO:0000313" key="1">
    <source>
        <dbReference type="EMBL" id="KIE06088.1"/>
    </source>
</evidence>
<reference evidence="1 2" key="1">
    <citation type="submission" date="2014-11" db="EMBL/GenBank/DDBJ databases">
        <title>A Rickettsiales Symbiont of Amoebae With Ancient Features.</title>
        <authorList>
            <person name="Schulz F."/>
            <person name="Martijn J."/>
            <person name="Wascher F."/>
            <person name="Kostanjsek R."/>
            <person name="Ettema T.J."/>
            <person name="Horn M."/>
        </authorList>
    </citation>
    <scope>NUCLEOTIDE SEQUENCE [LARGE SCALE GENOMIC DNA]</scope>
    <source>
        <strain evidence="1 2">UWC36</strain>
    </source>
</reference>
<dbReference type="AlphaFoldDB" id="A0A0C1QQC2"/>
<organism evidence="1 2">
    <name type="scientific">Candidatus Jidaibacter acanthamoebae</name>
    <dbReference type="NCBI Taxonomy" id="86105"/>
    <lineage>
        <taxon>Bacteria</taxon>
        <taxon>Pseudomonadati</taxon>
        <taxon>Pseudomonadota</taxon>
        <taxon>Alphaproteobacteria</taxon>
        <taxon>Rickettsiales</taxon>
        <taxon>Candidatus Midichloriaceae</taxon>
        <taxon>Candidatus Jidaibacter</taxon>
    </lineage>
</organism>